<dbReference type="Gene3D" id="1.10.101.10">
    <property type="entry name" value="PGBD-like superfamily/PGBD"/>
    <property type="match status" value="1"/>
</dbReference>
<evidence type="ECO:0000256" key="5">
    <source>
        <dbReference type="ARBA" id="ARBA00022984"/>
    </source>
</evidence>
<dbReference type="InterPro" id="IPR050979">
    <property type="entry name" value="LD-transpeptidase"/>
</dbReference>
<feature type="domain" description="L,D-TPase catalytic" evidence="9">
    <location>
        <begin position="223"/>
        <end position="354"/>
    </location>
</feature>
<feature type="active site" description="Proton donor/acceptor" evidence="7">
    <location>
        <position position="313"/>
    </location>
</feature>
<keyword evidence="4 7" id="KW-0133">Cell shape</keyword>
<feature type="chain" id="PRO_5046935851" evidence="8">
    <location>
        <begin position="29"/>
        <end position="354"/>
    </location>
</feature>
<keyword evidence="8" id="KW-0732">Signal</keyword>
<dbReference type="SUPFAM" id="SSF47090">
    <property type="entry name" value="PGBD-like"/>
    <property type="match status" value="1"/>
</dbReference>
<dbReference type="Proteomes" id="UP000622707">
    <property type="component" value="Unassembled WGS sequence"/>
</dbReference>
<reference evidence="10 11" key="1">
    <citation type="journal article" date="2017" name="Int. J. Syst. Evol. Microbiol.">
        <title>Ramlibacter alkalitolerans sp. nov., alkali-tolerant bacterium isolated from soil of ginseng.</title>
        <authorList>
            <person name="Lee D.H."/>
            <person name="Cha C.J."/>
        </authorList>
    </citation>
    <scope>NUCLEOTIDE SEQUENCE [LARGE SCALE GENOMIC DNA]</scope>
    <source>
        <strain evidence="10 11">KACC 19305</strain>
    </source>
</reference>
<proteinExistence type="inferred from homology"/>
<organism evidence="10 11">
    <name type="scientific">Ramlibacter alkalitolerans</name>
    <dbReference type="NCBI Taxonomy" id="2039631"/>
    <lineage>
        <taxon>Bacteria</taxon>
        <taxon>Pseudomonadati</taxon>
        <taxon>Pseudomonadota</taxon>
        <taxon>Betaproteobacteria</taxon>
        <taxon>Burkholderiales</taxon>
        <taxon>Comamonadaceae</taxon>
        <taxon>Ramlibacter</taxon>
    </lineage>
</organism>
<dbReference type="Gene3D" id="2.40.440.10">
    <property type="entry name" value="L,D-transpeptidase catalytic domain-like"/>
    <property type="match status" value="1"/>
</dbReference>
<accession>A0ABS1JW92</accession>
<dbReference type="CDD" id="cd16913">
    <property type="entry name" value="YkuD_like"/>
    <property type="match status" value="1"/>
</dbReference>
<dbReference type="PROSITE" id="PS52029">
    <property type="entry name" value="LD_TPASE"/>
    <property type="match status" value="1"/>
</dbReference>
<dbReference type="InterPro" id="IPR005490">
    <property type="entry name" value="LD_TPept_cat_dom"/>
</dbReference>
<evidence type="ECO:0000256" key="7">
    <source>
        <dbReference type="PROSITE-ProRule" id="PRU01373"/>
    </source>
</evidence>
<dbReference type="PANTHER" id="PTHR30582">
    <property type="entry name" value="L,D-TRANSPEPTIDASE"/>
    <property type="match status" value="1"/>
</dbReference>
<evidence type="ECO:0000256" key="4">
    <source>
        <dbReference type="ARBA" id="ARBA00022960"/>
    </source>
</evidence>
<dbReference type="InterPro" id="IPR036365">
    <property type="entry name" value="PGBD-like_sf"/>
</dbReference>
<dbReference type="InterPro" id="IPR038063">
    <property type="entry name" value="Transpep_catalytic_dom"/>
</dbReference>
<keyword evidence="3" id="KW-0808">Transferase</keyword>
<dbReference type="SUPFAM" id="SSF141523">
    <property type="entry name" value="L,D-transpeptidase catalytic domain-like"/>
    <property type="match status" value="1"/>
</dbReference>
<evidence type="ECO:0000313" key="10">
    <source>
        <dbReference type="EMBL" id="MBL0428406.1"/>
    </source>
</evidence>
<dbReference type="Pfam" id="PF03734">
    <property type="entry name" value="YkuD"/>
    <property type="match status" value="1"/>
</dbReference>
<keyword evidence="6 7" id="KW-0961">Cell wall biogenesis/degradation</keyword>
<evidence type="ECO:0000256" key="3">
    <source>
        <dbReference type="ARBA" id="ARBA00022679"/>
    </source>
</evidence>
<evidence type="ECO:0000313" key="11">
    <source>
        <dbReference type="Proteomes" id="UP000622707"/>
    </source>
</evidence>
<feature type="signal peptide" evidence="8">
    <location>
        <begin position="1"/>
        <end position="28"/>
    </location>
</feature>
<evidence type="ECO:0000256" key="6">
    <source>
        <dbReference type="ARBA" id="ARBA00023316"/>
    </source>
</evidence>
<dbReference type="PANTHER" id="PTHR30582:SF30">
    <property type="entry name" value="BLR4375 PROTEIN"/>
    <property type="match status" value="1"/>
</dbReference>
<protein>
    <submittedName>
        <fullName evidence="10">Murein L,D-transpeptidase</fullName>
    </submittedName>
</protein>
<gene>
    <name evidence="10" type="ORF">JI746_25100</name>
</gene>
<evidence type="ECO:0000256" key="1">
    <source>
        <dbReference type="ARBA" id="ARBA00004752"/>
    </source>
</evidence>
<sequence length="354" mass="37182">MPKHSTLLRALALALPLGLAALPATAPAATHHKNTHASAGKSASQGAVVPANFPADATQHIEQLNSDTAMPVLSQGAKGPAVIRAQVMLDRAWFSVGEIDGSFGANMTRAVKAFQLSRGLPTSGKMDEATWQALAQQNAPAFATYVLTDGDVNGPYVTLPNDPEQESQLPSLGYQNLQEAIGERFHMSPKLLAALNKGRPLQVGQAIVVTDVGRATAAPAGATSLRIDKSDKVLYVLGEGEKVLGAFPISLGDPPLPLGPLQIVSKAKNPDYSYDPSLLRNPKSDQKLKLPPGPNNPVGVMWLGLSKEHAGIHGTAEPSQMARVTTNGCVRLTNWDVLRLSTIAGPGMGVEVQS</sequence>
<feature type="active site" description="Nucleophile" evidence="7">
    <location>
        <position position="329"/>
    </location>
</feature>
<keyword evidence="11" id="KW-1185">Reference proteome</keyword>
<comment type="similarity">
    <text evidence="2">Belongs to the YkuD family.</text>
</comment>
<comment type="caution">
    <text evidence="10">The sequence shown here is derived from an EMBL/GenBank/DDBJ whole genome shotgun (WGS) entry which is preliminary data.</text>
</comment>
<dbReference type="EMBL" id="JAEQND010000018">
    <property type="protein sequence ID" value="MBL0428406.1"/>
    <property type="molecule type" value="Genomic_DNA"/>
</dbReference>
<dbReference type="InterPro" id="IPR036366">
    <property type="entry name" value="PGBDSf"/>
</dbReference>
<dbReference type="Pfam" id="PF01471">
    <property type="entry name" value="PG_binding_1"/>
    <property type="match status" value="1"/>
</dbReference>
<evidence type="ECO:0000256" key="8">
    <source>
        <dbReference type="SAM" id="SignalP"/>
    </source>
</evidence>
<name>A0ABS1JW92_9BURK</name>
<dbReference type="RefSeq" id="WP_201693037.1">
    <property type="nucleotide sequence ID" value="NZ_JAEQND010000018.1"/>
</dbReference>
<keyword evidence="5 7" id="KW-0573">Peptidoglycan synthesis</keyword>
<evidence type="ECO:0000259" key="9">
    <source>
        <dbReference type="PROSITE" id="PS52029"/>
    </source>
</evidence>
<comment type="pathway">
    <text evidence="1 7">Cell wall biogenesis; peptidoglycan biosynthesis.</text>
</comment>
<dbReference type="InterPro" id="IPR002477">
    <property type="entry name" value="Peptidoglycan-bd-like"/>
</dbReference>
<evidence type="ECO:0000256" key="2">
    <source>
        <dbReference type="ARBA" id="ARBA00005992"/>
    </source>
</evidence>